<reference evidence="2" key="1">
    <citation type="submission" date="2017-01" db="EMBL/GenBank/DDBJ databases">
        <title>Komagataeibacter sp. MSKU9 whole genome sequencing project.</title>
        <authorList>
            <person name="Matsutani M."/>
            <person name="Naloka K."/>
            <person name="Theeragool G."/>
            <person name="Yakushi T."/>
            <person name="Matsushita K."/>
        </authorList>
    </citation>
    <scope>NUCLEOTIDE SEQUENCE [LARGE SCALE GENOMIC DNA]</scope>
    <source>
        <strain evidence="2">MSKU9</strain>
    </source>
</reference>
<evidence type="ECO:0008006" key="3">
    <source>
        <dbReference type="Google" id="ProtNLM"/>
    </source>
</evidence>
<dbReference type="EMBL" id="BDLU01000069">
    <property type="protein sequence ID" value="GCE85071.1"/>
    <property type="molecule type" value="Genomic_DNA"/>
</dbReference>
<evidence type="ECO:0000313" key="1">
    <source>
        <dbReference type="EMBL" id="GCE85071.1"/>
    </source>
</evidence>
<sequence>MSVPYIATSEERALHQAISNLTLKIARPLIRYNDKKSWPKLLSGGSCFILRFDCGLIGVTANHVVEVFEADREENVSNTCLLRTVRFDLLNKIIDRNTDLDIATFSVTENELAESEAQALDCRGANWPPPKPLESAPISFGGFPEECAIPSLPTNAVFAGFVSLTYVQDITQREIIATYDSNRDSRVIIDERLPDVGANLSGCSGGPVIVHYERNMTHHYCPVGMIIVGAKGEGTGLMAGWDMYRFRRIHFIQPDGSILIQPSNSF</sequence>
<organism evidence="1 2">
    <name type="scientific">Komagataeibacter diospyri</name>
    <dbReference type="NCBI Taxonomy" id="1932662"/>
    <lineage>
        <taxon>Bacteria</taxon>
        <taxon>Pseudomonadati</taxon>
        <taxon>Pseudomonadota</taxon>
        <taxon>Alphaproteobacteria</taxon>
        <taxon>Acetobacterales</taxon>
        <taxon>Acetobacteraceae</taxon>
        <taxon>Komagataeibacter</taxon>
    </lineage>
</organism>
<proteinExistence type="predicted"/>
<gene>
    <name evidence="1" type="ORF">MSKU9_3212</name>
</gene>
<accession>A0A4P5P278</accession>
<dbReference type="AlphaFoldDB" id="A0A4P5NYN8"/>
<keyword evidence="2" id="KW-1185">Reference proteome</keyword>
<evidence type="ECO:0000313" key="2">
    <source>
        <dbReference type="Proteomes" id="UP000315095"/>
    </source>
</evidence>
<dbReference type="GeneID" id="34783572"/>
<name>A0A4P5NYN8_9PROT</name>
<dbReference type="Proteomes" id="UP000315095">
    <property type="component" value="Unassembled WGS sequence"/>
</dbReference>
<dbReference type="OrthoDB" id="7275547at2"/>
<comment type="caution">
    <text evidence="1">The sequence shown here is derived from an EMBL/GenBank/DDBJ whole genome shotgun (WGS) entry which is preliminary data.</text>
</comment>
<dbReference type="RefSeq" id="WP_058988286.1">
    <property type="nucleotide sequence ID" value="NZ_BDLU01000069.1"/>
</dbReference>
<accession>A0A4P5NYN8</accession>
<protein>
    <recommendedName>
        <fullName evidence="3">Peptidase S1 domain-containing protein</fullName>
    </recommendedName>
</protein>